<name>A0A5K7ZQ05_9BACT</name>
<dbReference type="InterPro" id="IPR029044">
    <property type="entry name" value="Nucleotide-diphossugar_trans"/>
</dbReference>
<protein>
    <recommendedName>
        <fullName evidence="3">Glycosyl transferase family 2</fullName>
    </recommendedName>
</protein>
<accession>A0A5K7ZQ05</accession>
<reference evidence="1 2" key="1">
    <citation type="submission" date="2019-11" db="EMBL/GenBank/DDBJ databases">
        <title>Comparative genomics of hydrocarbon-degrading Desulfosarcina strains.</title>
        <authorList>
            <person name="Watanabe M."/>
            <person name="Kojima H."/>
            <person name="Fukui M."/>
        </authorList>
    </citation>
    <scope>NUCLEOTIDE SEQUENCE [LARGE SCALE GENOMIC DNA]</scope>
    <source>
        <strain evidence="1 2">28bB2T</strain>
    </source>
</reference>
<dbReference type="KEGG" id="dov:DSCO28_18760"/>
<dbReference type="CDD" id="cd00761">
    <property type="entry name" value="Glyco_tranf_GTA_type"/>
    <property type="match status" value="1"/>
</dbReference>
<evidence type="ECO:0000313" key="1">
    <source>
        <dbReference type="EMBL" id="BBO81310.1"/>
    </source>
</evidence>
<organism evidence="1 2">
    <name type="scientific">Desulfosarcina ovata subsp. sediminis</name>
    <dbReference type="NCBI Taxonomy" id="885957"/>
    <lineage>
        <taxon>Bacteria</taxon>
        <taxon>Pseudomonadati</taxon>
        <taxon>Thermodesulfobacteriota</taxon>
        <taxon>Desulfobacteria</taxon>
        <taxon>Desulfobacterales</taxon>
        <taxon>Desulfosarcinaceae</taxon>
        <taxon>Desulfosarcina</taxon>
    </lineage>
</organism>
<dbReference type="EMBL" id="AP021876">
    <property type="protein sequence ID" value="BBO81310.1"/>
    <property type="molecule type" value="Genomic_DNA"/>
</dbReference>
<dbReference type="Proteomes" id="UP000425960">
    <property type="component" value="Chromosome"/>
</dbReference>
<dbReference type="Gene3D" id="3.90.550.10">
    <property type="entry name" value="Spore Coat Polysaccharide Biosynthesis Protein SpsA, Chain A"/>
    <property type="match status" value="1"/>
</dbReference>
<evidence type="ECO:0000313" key="2">
    <source>
        <dbReference type="Proteomes" id="UP000425960"/>
    </source>
</evidence>
<dbReference type="SUPFAM" id="SSF53448">
    <property type="entry name" value="Nucleotide-diphospho-sugar transferases"/>
    <property type="match status" value="1"/>
</dbReference>
<gene>
    <name evidence="1" type="ORF">DSCO28_18760</name>
</gene>
<sequence>MNLSDRFNIIVAVNDWTVCEGCIQLSPFYLNNNRAFRFYENNLSASITYNSGIHDRNSEYLVFAHQDVYFPNGWFSNLSRIIDELNKKDKKWAVLGIIGVDINGAIEGRTWSTGLRKEVGCSLTYPRLVQSIDELVIVINRIAGIVFDEKLPGFHLYGTDIVQTAILNGFSAYVIDNPVIHNSLPIIKLDNGFTKAYRYMKKKWKTILPIKSPVTTITRYGYPLFKKRIRQMLKYTDRGSFSRLADPGLKAKELGYE</sequence>
<evidence type="ECO:0008006" key="3">
    <source>
        <dbReference type="Google" id="ProtNLM"/>
    </source>
</evidence>
<proteinExistence type="predicted"/>
<dbReference type="AlphaFoldDB" id="A0A5K7ZQ05"/>